<dbReference type="InterPro" id="IPR052579">
    <property type="entry name" value="Zinc_finger_SWIM"/>
</dbReference>
<gene>
    <name evidence="6" type="ORF">RIMI_LOCUS14721961</name>
</gene>
<feature type="domain" description="SWIM-type" evidence="5">
    <location>
        <begin position="451"/>
        <end position="493"/>
    </location>
</feature>
<dbReference type="InterPro" id="IPR045563">
    <property type="entry name" value="ZSWIM1/3_C"/>
</dbReference>
<dbReference type="InterPro" id="IPR007527">
    <property type="entry name" value="Znf_SWIM"/>
</dbReference>
<accession>A0ABN9M1S0</accession>
<dbReference type="Pfam" id="PF21056">
    <property type="entry name" value="ZSWIM1-3_RNaseH-like"/>
    <property type="match status" value="1"/>
</dbReference>
<dbReference type="PANTHER" id="PTHR31569">
    <property type="entry name" value="SWIM-TYPE DOMAIN-CONTAINING PROTEIN"/>
    <property type="match status" value="1"/>
</dbReference>
<comment type="caution">
    <text evidence="6">The sequence shown here is derived from an EMBL/GenBank/DDBJ whole genome shotgun (WGS) entry which is preliminary data.</text>
</comment>
<name>A0ABN9M1S0_9NEOB</name>
<dbReference type="Proteomes" id="UP001176940">
    <property type="component" value="Unassembled WGS sequence"/>
</dbReference>
<dbReference type="InterPro" id="IPR048324">
    <property type="entry name" value="ZSWIM1-3_RNaseH-like"/>
</dbReference>
<evidence type="ECO:0000256" key="3">
    <source>
        <dbReference type="ARBA" id="ARBA00022833"/>
    </source>
</evidence>
<evidence type="ECO:0000259" key="5">
    <source>
        <dbReference type="PROSITE" id="PS50966"/>
    </source>
</evidence>
<evidence type="ECO:0000256" key="2">
    <source>
        <dbReference type="ARBA" id="ARBA00022771"/>
    </source>
</evidence>
<keyword evidence="7" id="KW-1185">Reference proteome</keyword>
<reference evidence="6" key="1">
    <citation type="submission" date="2023-07" db="EMBL/GenBank/DDBJ databases">
        <authorList>
            <person name="Stuckert A."/>
        </authorList>
    </citation>
    <scope>NUCLEOTIDE SEQUENCE</scope>
</reference>
<dbReference type="SMART" id="SM00575">
    <property type="entry name" value="ZnF_PMZ"/>
    <property type="match status" value="1"/>
</dbReference>
<sequence length="625" mass="70438">MRMVPHASFCLMCGDQLGRMQITDKVRLCRSRSVKTRRGRHLMKMGGAGPDRDTHWTGPAGGMPLDEYNITSFAYLLGYIGGLSTAFQNAVDKPLMLYIQGLEAGAYCGAAKMNPEFLQKLLSEDPKAKVICQVSKTFSVDYVSLQTSTMDEVFSKFPEVLLVIRCHNADQRALYTFLADGPRVGAPYEMTRMVHVAIPADETSKGLARMFHIFKELNPHWTSIQVFLVDPDFTDVNAIHEAFPSAEVVLSASHVYTYIQQRIRELDLPHKAENILLNALKNTMCSATDRNLKGMYKILQKFATPSTFTQIKADWLLTDRIWALHRWRSWKDCLQYVEMMEALSQGLSAVFKISPSLIRTMNSFVLFWMQAAEKSKPEARDCSPEELAILKCKSEICEGSFEEPKMEAEAVASMSESLDNICNPAAFRLSEHELDVAEKSIELVGASEDQVCVQILEKPNEISGEICKTCTCSFYQCTKLPCRHILAVLNASKKTLQSDMLHTAWQRQADDGPTPMLPVTPETLEIMEAQGRKVSEKHLLAKSMTSQITALLAECSDEVFQHRYNTLRELADTWIGPYERSQALEWSLRITLRLQRTPAVHLQLTITTFAKVTDCILSAVCKWAN</sequence>
<proteinExistence type="predicted"/>
<keyword evidence="2 4" id="KW-0863">Zinc-finger</keyword>
<evidence type="ECO:0000256" key="1">
    <source>
        <dbReference type="ARBA" id="ARBA00022723"/>
    </source>
</evidence>
<keyword evidence="3" id="KW-0862">Zinc</keyword>
<dbReference type="InterPro" id="IPR048326">
    <property type="entry name" value="ZSWIM1-3_helical"/>
</dbReference>
<dbReference type="Pfam" id="PF04434">
    <property type="entry name" value="SWIM"/>
    <property type="match status" value="1"/>
</dbReference>
<dbReference type="EMBL" id="CAUEEQ010038478">
    <property type="protein sequence ID" value="CAJ0954404.1"/>
    <property type="molecule type" value="Genomic_DNA"/>
</dbReference>
<dbReference type="PROSITE" id="PS50966">
    <property type="entry name" value="ZF_SWIM"/>
    <property type="match status" value="1"/>
</dbReference>
<dbReference type="Pfam" id="PF19286">
    <property type="entry name" value="ZSWIM1-3_C"/>
    <property type="match status" value="1"/>
</dbReference>
<evidence type="ECO:0000313" key="6">
    <source>
        <dbReference type="EMBL" id="CAJ0954404.1"/>
    </source>
</evidence>
<dbReference type="InterPro" id="IPR006564">
    <property type="entry name" value="Znf_PMZ"/>
</dbReference>
<protein>
    <recommendedName>
        <fullName evidence="5">SWIM-type domain-containing protein</fullName>
    </recommendedName>
</protein>
<dbReference type="Pfam" id="PF21600">
    <property type="entry name" value="ZSWIM1-3_helical"/>
    <property type="match status" value="1"/>
</dbReference>
<evidence type="ECO:0000313" key="7">
    <source>
        <dbReference type="Proteomes" id="UP001176940"/>
    </source>
</evidence>
<keyword evidence="1" id="KW-0479">Metal-binding</keyword>
<evidence type="ECO:0000256" key="4">
    <source>
        <dbReference type="PROSITE-ProRule" id="PRU00325"/>
    </source>
</evidence>
<organism evidence="6 7">
    <name type="scientific">Ranitomeya imitator</name>
    <name type="common">mimic poison frog</name>
    <dbReference type="NCBI Taxonomy" id="111125"/>
    <lineage>
        <taxon>Eukaryota</taxon>
        <taxon>Metazoa</taxon>
        <taxon>Chordata</taxon>
        <taxon>Craniata</taxon>
        <taxon>Vertebrata</taxon>
        <taxon>Euteleostomi</taxon>
        <taxon>Amphibia</taxon>
        <taxon>Batrachia</taxon>
        <taxon>Anura</taxon>
        <taxon>Neobatrachia</taxon>
        <taxon>Hyloidea</taxon>
        <taxon>Dendrobatidae</taxon>
        <taxon>Dendrobatinae</taxon>
        <taxon>Ranitomeya</taxon>
    </lineage>
</organism>
<dbReference type="PANTHER" id="PTHR31569:SF0">
    <property type="entry name" value="ZINC FINGER SWIM DOMAIN-CONTAINING PROTEIN 1"/>
    <property type="match status" value="1"/>
</dbReference>